<comment type="cofactor">
    <cofactor evidence="2 11">
        <name>Mg(2+)</name>
        <dbReference type="ChEBI" id="CHEBI:18420"/>
    </cofactor>
</comment>
<dbReference type="Proteomes" id="UP000040453">
    <property type="component" value="Unassembled WGS sequence"/>
</dbReference>
<evidence type="ECO:0000256" key="3">
    <source>
        <dbReference type="ARBA" id="ARBA00004868"/>
    </source>
</evidence>
<feature type="binding site" evidence="11">
    <location>
        <position position="189"/>
    </location>
    <ligand>
        <name>substrate</name>
    </ligand>
</feature>
<dbReference type="GO" id="GO:0005829">
    <property type="term" value="C:cytosol"/>
    <property type="evidence" value="ECO:0007669"/>
    <property type="project" value="TreeGrafter"/>
</dbReference>
<dbReference type="GO" id="GO:0008972">
    <property type="term" value="F:phosphomethylpyrimidine kinase activity"/>
    <property type="evidence" value="ECO:0007669"/>
    <property type="project" value="TreeGrafter"/>
</dbReference>
<comment type="pathway">
    <text evidence="3 11">Cofactor biosynthesis; thiamine diphosphate biosynthesis; 4-methyl-5-(2-phosphoethyl)-thiazole from 5-(2-hydroxyethyl)-4-methylthiazole: step 1/1.</text>
</comment>
<evidence type="ECO:0000256" key="6">
    <source>
        <dbReference type="ARBA" id="ARBA00022741"/>
    </source>
</evidence>
<dbReference type="PRINTS" id="PR01099">
    <property type="entry name" value="HYETHTZKNASE"/>
</dbReference>
<evidence type="ECO:0000256" key="5">
    <source>
        <dbReference type="ARBA" id="ARBA00022723"/>
    </source>
</evidence>
<dbReference type="RefSeq" id="WP_042532076.1">
    <property type="nucleotide sequence ID" value="NZ_CAXOIH010000014.1"/>
</dbReference>
<proteinExistence type="inferred from homology"/>
<dbReference type="InterPro" id="IPR029056">
    <property type="entry name" value="Ribokinase-like"/>
</dbReference>
<keyword evidence="7 11" id="KW-0418">Kinase</keyword>
<dbReference type="Gene3D" id="3.40.1190.20">
    <property type="match status" value="1"/>
</dbReference>
<dbReference type="GO" id="GO:0000287">
    <property type="term" value="F:magnesium ion binding"/>
    <property type="evidence" value="ECO:0007669"/>
    <property type="project" value="UniProtKB-UniRule"/>
</dbReference>
<evidence type="ECO:0000256" key="4">
    <source>
        <dbReference type="ARBA" id="ARBA00022679"/>
    </source>
</evidence>
<dbReference type="OrthoDB" id="9778146at2"/>
<dbReference type="GO" id="GO:0004417">
    <property type="term" value="F:hydroxyethylthiazole kinase activity"/>
    <property type="evidence" value="ECO:0007669"/>
    <property type="project" value="UniProtKB-UniRule"/>
</dbReference>
<dbReference type="GO" id="GO:0005524">
    <property type="term" value="F:ATP binding"/>
    <property type="evidence" value="ECO:0007669"/>
    <property type="project" value="UniProtKB-UniRule"/>
</dbReference>
<dbReference type="GO" id="GO:0009229">
    <property type="term" value="P:thiamine diphosphate biosynthetic process"/>
    <property type="evidence" value="ECO:0007669"/>
    <property type="project" value="UniProtKB-UniRule"/>
</dbReference>
<dbReference type="NCBIfam" id="NF006830">
    <property type="entry name" value="PRK09355.1"/>
    <property type="match status" value="1"/>
</dbReference>
<feature type="binding site" evidence="11">
    <location>
        <position position="41"/>
    </location>
    <ligand>
        <name>substrate</name>
    </ligand>
</feature>
<dbReference type="EC" id="2.7.1.50" evidence="11"/>
<feature type="binding site" evidence="11">
    <location>
        <position position="117"/>
    </location>
    <ligand>
        <name>ATP</name>
        <dbReference type="ChEBI" id="CHEBI:30616"/>
    </ligand>
</feature>
<dbReference type="EMBL" id="CDGG01000001">
    <property type="protein sequence ID" value="CEI82331.1"/>
    <property type="molecule type" value="Genomic_DNA"/>
</dbReference>
<dbReference type="SUPFAM" id="SSF53613">
    <property type="entry name" value="Ribokinase-like"/>
    <property type="match status" value="1"/>
</dbReference>
<organism evidence="12 13">
    <name type="scientific">Oceanobacillus oncorhynchi</name>
    <dbReference type="NCBI Taxonomy" id="545501"/>
    <lineage>
        <taxon>Bacteria</taxon>
        <taxon>Bacillati</taxon>
        <taxon>Bacillota</taxon>
        <taxon>Bacilli</taxon>
        <taxon>Bacillales</taxon>
        <taxon>Bacillaceae</taxon>
        <taxon>Oceanobacillus</taxon>
    </lineage>
</organism>
<protein>
    <recommendedName>
        <fullName evidence="11">Hydroxyethylthiazole kinase</fullName>
        <ecNumber evidence="11">2.7.1.50</ecNumber>
    </recommendedName>
    <alternativeName>
        <fullName evidence="11">4-methyl-5-beta-hydroxyethylthiazole kinase</fullName>
        <shortName evidence="11">TH kinase</shortName>
        <shortName evidence="11">Thz kinase</shortName>
    </alternativeName>
</protein>
<dbReference type="GO" id="GO:0008902">
    <property type="term" value="F:hydroxymethylpyrimidine kinase activity"/>
    <property type="evidence" value="ECO:0007669"/>
    <property type="project" value="TreeGrafter"/>
</dbReference>
<keyword evidence="8 11" id="KW-0067">ATP-binding</keyword>
<sequence>MNPDIIQQARNNTPLIHHLTNQVVMNFNANGLLAFGGSPVMAKEIREATDMAKASDALVLNIGTILESEADAMITAGKAANEKGIPVVLDPVGVAASSFRKDMVEKILQEVRPTVIKGNAGEIASLVDANIQSRGVDSVGEGNVDEIAEQAGRKYDTAIVITGKTDVIHADQKLIYNQTGHPLLSNITGSGCLLGSIAAACLTTSYTVSEQLSSALSFYGLAAEHAAKLPHVHGPGTFLPSFIDALSFTPKQLNGGLEDDF</sequence>
<dbReference type="UniPathway" id="UPA00060">
    <property type="reaction ID" value="UER00139"/>
</dbReference>
<evidence type="ECO:0000256" key="8">
    <source>
        <dbReference type="ARBA" id="ARBA00022840"/>
    </source>
</evidence>
<comment type="catalytic activity">
    <reaction evidence="1 11">
        <text>5-(2-hydroxyethyl)-4-methylthiazole + ATP = 4-methyl-5-(2-phosphooxyethyl)-thiazole + ADP + H(+)</text>
        <dbReference type="Rhea" id="RHEA:24212"/>
        <dbReference type="ChEBI" id="CHEBI:15378"/>
        <dbReference type="ChEBI" id="CHEBI:17957"/>
        <dbReference type="ChEBI" id="CHEBI:30616"/>
        <dbReference type="ChEBI" id="CHEBI:58296"/>
        <dbReference type="ChEBI" id="CHEBI:456216"/>
        <dbReference type="EC" id="2.7.1.50"/>
    </reaction>
</comment>
<keyword evidence="13" id="KW-1185">Reference proteome</keyword>
<evidence type="ECO:0000256" key="10">
    <source>
        <dbReference type="ARBA" id="ARBA00022977"/>
    </source>
</evidence>
<reference evidence="12 13" key="1">
    <citation type="submission" date="2014-11" db="EMBL/GenBank/DDBJ databases">
        <authorList>
            <person name="Urmite Genomes Urmite Genomes"/>
        </authorList>
    </citation>
    <scope>NUCLEOTIDE SEQUENCE [LARGE SCALE GENOMIC DNA]</scope>
    <source>
        <strain evidence="12 13">Oc5</strain>
    </source>
</reference>
<keyword evidence="6 11" id="KW-0547">Nucleotide-binding</keyword>
<name>A0A0A1MTU0_9BACI</name>
<evidence type="ECO:0000256" key="9">
    <source>
        <dbReference type="ARBA" id="ARBA00022842"/>
    </source>
</evidence>
<dbReference type="PIRSF" id="PIRSF000513">
    <property type="entry name" value="Thz_kinase"/>
    <property type="match status" value="1"/>
</dbReference>
<dbReference type="STRING" id="545501.BN997_02192"/>
<evidence type="ECO:0000256" key="7">
    <source>
        <dbReference type="ARBA" id="ARBA00022777"/>
    </source>
</evidence>
<feature type="binding site" evidence="11">
    <location>
        <position position="162"/>
    </location>
    <ligand>
        <name>ATP</name>
        <dbReference type="ChEBI" id="CHEBI:30616"/>
    </ligand>
</feature>
<dbReference type="PANTHER" id="PTHR20858">
    <property type="entry name" value="PHOSPHOMETHYLPYRIMIDINE KINASE"/>
    <property type="match status" value="1"/>
</dbReference>
<dbReference type="PANTHER" id="PTHR20858:SF17">
    <property type="entry name" value="HYDROXYMETHYLPYRIMIDINE_PHOSPHOMETHYLPYRIMIDINE KINASE THI20-RELATED"/>
    <property type="match status" value="1"/>
</dbReference>
<evidence type="ECO:0000313" key="13">
    <source>
        <dbReference type="Proteomes" id="UP000040453"/>
    </source>
</evidence>
<evidence type="ECO:0000256" key="2">
    <source>
        <dbReference type="ARBA" id="ARBA00001946"/>
    </source>
</evidence>
<comment type="similarity">
    <text evidence="11">Belongs to the Thz kinase family.</text>
</comment>
<keyword evidence="5 11" id="KW-0479">Metal-binding</keyword>
<accession>A0A0A1MTU0</accession>
<dbReference type="AlphaFoldDB" id="A0A0A1MTU0"/>
<comment type="function">
    <text evidence="11">Catalyzes the phosphorylation of the hydroxyl group of 4-methyl-5-beta-hydroxyethylthiazole (THZ).</text>
</comment>
<dbReference type="Pfam" id="PF02110">
    <property type="entry name" value="HK"/>
    <property type="match status" value="1"/>
</dbReference>
<dbReference type="HAMAP" id="MF_00228">
    <property type="entry name" value="Thz_kinase"/>
    <property type="match status" value="1"/>
</dbReference>
<evidence type="ECO:0000313" key="12">
    <source>
        <dbReference type="EMBL" id="CEI82331.1"/>
    </source>
</evidence>
<keyword evidence="4 11" id="KW-0808">Transferase</keyword>
<dbReference type="CDD" id="cd01170">
    <property type="entry name" value="THZ_kinase"/>
    <property type="match status" value="1"/>
</dbReference>
<evidence type="ECO:0000256" key="11">
    <source>
        <dbReference type="HAMAP-Rule" id="MF_00228"/>
    </source>
</evidence>
<gene>
    <name evidence="11 12" type="primary">thiM</name>
    <name evidence="12" type="ORF">BN997_02192</name>
</gene>
<dbReference type="InterPro" id="IPR000417">
    <property type="entry name" value="Hyethyz_kinase"/>
</dbReference>
<evidence type="ECO:0000256" key="1">
    <source>
        <dbReference type="ARBA" id="ARBA00001771"/>
    </source>
</evidence>
<dbReference type="NCBIfam" id="TIGR00694">
    <property type="entry name" value="thiM"/>
    <property type="match status" value="1"/>
</dbReference>
<keyword evidence="10 11" id="KW-0784">Thiamine biosynthesis</keyword>
<keyword evidence="9 11" id="KW-0460">Magnesium</keyword>
<dbReference type="GO" id="GO:0009228">
    <property type="term" value="P:thiamine biosynthetic process"/>
    <property type="evidence" value="ECO:0007669"/>
    <property type="project" value="UniProtKB-KW"/>
</dbReference>